<evidence type="ECO:0000256" key="11">
    <source>
        <dbReference type="PROSITE-ProRule" id="PRU00290"/>
    </source>
</evidence>
<dbReference type="Pfam" id="PF01400">
    <property type="entry name" value="Astacin"/>
    <property type="match status" value="1"/>
</dbReference>
<evidence type="ECO:0000256" key="9">
    <source>
        <dbReference type="ARBA" id="ARBA00025256"/>
    </source>
</evidence>
<feature type="domain" description="ShKT" evidence="18">
    <location>
        <begin position="345"/>
        <end position="379"/>
    </location>
</feature>
<dbReference type="Pfam" id="PF00957">
    <property type="entry name" value="Synaptobrevin"/>
    <property type="match status" value="1"/>
</dbReference>
<accession>A0AA85FF99</accession>
<dbReference type="Pfam" id="PF01549">
    <property type="entry name" value="ShK"/>
    <property type="match status" value="5"/>
</dbReference>
<evidence type="ECO:0000313" key="20">
    <source>
        <dbReference type="Proteomes" id="UP000050792"/>
    </source>
</evidence>
<evidence type="ECO:0000259" key="18">
    <source>
        <dbReference type="PROSITE" id="PS51670"/>
    </source>
</evidence>
<protein>
    <recommendedName>
        <fullName evidence="14">Metalloendopeptidase</fullName>
        <ecNumber evidence="14">3.4.24.-</ecNumber>
    </recommendedName>
</protein>
<dbReference type="Gene3D" id="3.30.450.50">
    <property type="entry name" value="Longin domain"/>
    <property type="match status" value="1"/>
</dbReference>
<keyword evidence="8" id="KW-0636">Prenylation</keyword>
<evidence type="ECO:0000256" key="14">
    <source>
        <dbReference type="RuleBase" id="RU361183"/>
    </source>
</evidence>
<evidence type="ECO:0000256" key="2">
    <source>
        <dbReference type="ARBA" id="ARBA00004444"/>
    </source>
</evidence>
<dbReference type="GO" id="GO:0000139">
    <property type="term" value="C:Golgi membrane"/>
    <property type="evidence" value="ECO:0007669"/>
    <property type="project" value="UniProtKB-SubCell"/>
</dbReference>
<feature type="domain" description="ShKT" evidence="18">
    <location>
        <begin position="532"/>
        <end position="566"/>
    </location>
</feature>
<dbReference type="PRINTS" id="PR00480">
    <property type="entry name" value="ASTACIN"/>
</dbReference>
<keyword evidence="13 14" id="KW-0479">Metal-binding</keyword>
<evidence type="ECO:0000256" key="7">
    <source>
        <dbReference type="ARBA" id="ARBA00023288"/>
    </source>
</evidence>
<proteinExistence type="inferred from homology"/>
<feature type="binding site" evidence="13">
    <location>
        <position position="163"/>
    </location>
    <ligand>
        <name>Zn(2+)</name>
        <dbReference type="ChEBI" id="CHEBI:29105"/>
        <note>catalytic</note>
    </ligand>
</feature>
<keyword evidence="12" id="KW-1015">Disulfide bond</keyword>
<reference evidence="20" key="1">
    <citation type="submission" date="2022-06" db="EMBL/GenBank/DDBJ databases">
        <authorList>
            <person name="Berger JAMES D."/>
            <person name="Berger JAMES D."/>
        </authorList>
    </citation>
    <scope>NUCLEOTIDE SEQUENCE [LARGE SCALE GENOMIC DNA]</scope>
</reference>
<feature type="domain" description="ShKT" evidence="18">
    <location>
        <begin position="570"/>
        <end position="605"/>
    </location>
</feature>
<feature type="binding site" evidence="13">
    <location>
        <position position="157"/>
    </location>
    <ligand>
        <name>Zn(2+)</name>
        <dbReference type="ChEBI" id="CHEBI:29105"/>
        <note>catalytic</note>
    </ligand>
</feature>
<feature type="domain" description="ShKT" evidence="18">
    <location>
        <begin position="699"/>
        <end position="733"/>
    </location>
</feature>
<feature type="disulfide bond" evidence="12">
    <location>
        <begin position="699"/>
        <end position="733"/>
    </location>
</feature>
<evidence type="ECO:0000256" key="3">
    <source>
        <dbReference type="ARBA" id="ARBA00008025"/>
    </source>
</evidence>
<evidence type="ECO:0000256" key="6">
    <source>
        <dbReference type="ARBA" id="ARBA00023139"/>
    </source>
</evidence>
<dbReference type="GO" id="GO:0006508">
    <property type="term" value="P:proteolysis"/>
    <property type="evidence" value="ECO:0007669"/>
    <property type="project" value="UniProtKB-KW"/>
</dbReference>
<evidence type="ECO:0000256" key="1">
    <source>
        <dbReference type="ARBA" id="ARBA00002657"/>
    </source>
</evidence>
<dbReference type="SMART" id="SM01270">
    <property type="entry name" value="Longin"/>
    <property type="match status" value="1"/>
</dbReference>
<dbReference type="AlphaFoldDB" id="A0AA85FF99"/>
<dbReference type="InterPro" id="IPR003582">
    <property type="entry name" value="ShKT_dom"/>
</dbReference>
<dbReference type="SUPFAM" id="SSF58038">
    <property type="entry name" value="SNARE fusion complex"/>
    <property type="match status" value="1"/>
</dbReference>
<feature type="active site" evidence="13">
    <location>
        <position position="154"/>
    </location>
</feature>
<feature type="domain" description="V-SNARE coiled-coil homology" evidence="17">
    <location>
        <begin position="906"/>
        <end position="966"/>
    </location>
</feature>
<dbReference type="Gene3D" id="1.20.5.110">
    <property type="match status" value="1"/>
</dbReference>
<comment type="similarity">
    <text evidence="3">Belongs to the synaptobrevin family.</text>
</comment>
<dbReference type="SMART" id="SM00254">
    <property type="entry name" value="ShKT"/>
    <property type="match status" value="7"/>
</dbReference>
<dbReference type="CDD" id="cd15867">
    <property type="entry name" value="R-SNARE_YKT6"/>
    <property type="match status" value="1"/>
</dbReference>
<feature type="domain" description="Peptidase M12A" evidence="19">
    <location>
        <begin position="40"/>
        <end position="259"/>
    </location>
</feature>
<evidence type="ECO:0000256" key="8">
    <source>
        <dbReference type="ARBA" id="ARBA00023289"/>
    </source>
</evidence>
<comment type="function">
    <text evidence="1">Metalloprotease.</text>
</comment>
<keyword evidence="15" id="KW-0812">Transmembrane</keyword>
<dbReference type="GO" id="GO:0030659">
    <property type="term" value="C:cytoplasmic vesicle membrane"/>
    <property type="evidence" value="ECO:0007669"/>
    <property type="project" value="UniProtKB-SubCell"/>
</dbReference>
<evidence type="ECO:0000256" key="5">
    <source>
        <dbReference type="ARBA" id="ARBA00023136"/>
    </source>
</evidence>
<dbReference type="SUPFAM" id="SSF64356">
    <property type="entry name" value="SNARE-like"/>
    <property type="match status" value="1"/>
</dbReference>
<keyword evidence="7" id="KW-0449">Lipoprotein</keyword>
<feature type="disulfide bond" evidence="12">
    <location>
        <begin position="532"/>
        <end position="566"/>
    </location>
</feature>
<dbReference type="PROSITE" id="PS51864">
    <property type="entry name" value="ASTACIN"/>
    <property type="match status" value="1"/>
</dbReference>
<keyword evidence="11" id="KW-0175">Coiled coil</keyword>
<dbReference type="GO" id="GO:0006888">
    <property type="term" value="P:endoplasmic reticulum to Golgi vesicle-mediated transport"/>
    <property type="evidence" value="ECO:0007669"/>
    <property type="project" value="TreeGrafter"/>
</dbReference>
<evidence type="ECO:0000259" key="17">
    <source>
        <dbReference type="PROSITE" id="PS50892"/>
    </source>
</evidence>
<keyword evidence="4" id="KW-0488">Methylation</keyword>
<evidence type="ECO:0000256" key="12">
    <source>
        <dbReference type="PROSITE-ProRule" id="PRU01005"/>
    </source>
</evidence>
<dbReference type="GO" id="GO:0005484">
    <property type="term" value="F:SNAP receptor activity"/>
    <property type="evidence" value="ECO:0007669"/>
    <property type="project" value="TreeGrafter"/>
</dbReference>
<keyword evidence="20" id="KW-1185">Reference proteome</keyword>
<feature type="binding site" evidence="13">
    <location>
        <position position="153"/>
    </location>
    <ligand>
        <name>Zn(2+)</name>
        <dbReference type="ChEBI" id="CHEBI:29105"/>
        <note>catalytic</note>
    </ligand>
</feature>
<evidence type="ECO:0000259" key="19">
    <source>
        <dbReference type="PROSITE" id="PS51864"/>
    </source>
</evidence>
<dbReference type="PANTHER" id="PTHR45806:SF1">
    <property type="entry name" value="SYNAPTOBREVIN HOMOLOG YKT6"/>
    <property type="match status" value="1"/>
</dbReference>
<dbReference type="InterPro" id="IPR011012">
    <property type="entry name" value="Longin-like_dom_sf"/>
</dbReference>
<dbReference type="Pfam" id="PF13774">
    <property type="entry name" value="Longin"/>
    <property type="match status" value="1"/>
</dbReference>
<dbReference type="InterPro" id="IPR024079">
    <property type="entry name" value="MetalloPept_cat_dom_sf"/>
</dbReference>
<evidence type="ECO:0000256" key="15">
    <source>
        <dbReference type="SAM" id="Phobius"/>
    </source>
</evidence>
<keyword evidence="15" id="KW-1133">Transmembrane helix</keyword>
<sequence>MFYKNIITSIIIIIINGYIHLYNQQLLLIINATQLTRYQRSLSMKNIILWPNGIVPYIIDDIDKTKTNEFTEYFSKLDVLLIKKAMSIIEEETCIQFYDLTSRRNTRRFYDRHLIRIKGRGQRGCYSSLGMMRNRNQVLRLGPTCRTVGQILHELLHALGVMHEIMRPDRDQYVILHEENIDKSYLEEFKKIKEHQSILTNRKFDFQSISLYDPFTFTSNGNPVWEPIVNLDDVPLFSISEKYLSFEDTVGLNRLYKCDRSCSNQSRLCEPGEFRNKHCVCINASKYAFDRCKDDVNETKYCSDAVSKNKCYDEAKYAIPFCRRTCGRCFRDGSIGISTPPKKLCQDVEINMCETYVKEGYCHFDGWTKLNCQYSCNLCPSPEVVKRQVETSDVRAYLEAYRKGDCFNRYDDLRCEVFAERGDCRTNPGFMSSQCTQSCGLCPEVENQRPNGSYTQSSHTIRLPAPCRNYIDDQRCDALAKEGKCFGTTLKQCLGSCNKCGDNYQRQTTEIPHTTTTTNIINNNKSLLSFECEDQSLLCSYYKNTLECKTNKIIMLEMCPKTCESCETNCEDIDSLSVCNDLVQRGYCNLSKPHTQRCKKSCGICKDTKVLKTNSSNNVTSVIISNRTTEIRETISTTTVAPTNSVTFSTTKDSLNSIEMTSTISRTAEISSRKPSPKHKFVTKRTYLPSEYSEDKQECIDQYPKTTCVAWKNTGYCNFPHVSKLCLKTCHLCKTIELLSQVQNIWFYPIILNSCTASFSIQKNRQTAMKLFSLQILYKTDTSAKLLQASHELSDFGYFQRSSVREFMDFTAKVVCERTARCQRAQIKQQDYICHVYVRHDNLCGVLICDQEYPPRVAQTLLTKAAEDFALQCPASTWTNMAVGSNPCKKIDEYLQKYQNPSQADGLMRLQNELDETKVILHNTLESLLSRGEKLDDLVERSEGLSLQSKMFYTTAKKTNKCCIIL</sequence>
<feature type="disulfide bond" evidence="12">
    <location>
        <begin position="717"/>
        <end position="730"/>
    </location>
</feature>
<dbReference type="InterPro" id="IPR006026">
    <property type="entry name" value="Peptidase_Metallo"/>
</dbReference>
<reference evidence="21" key="2">
    <citation type="submission" date="2023-11" db="UniProtKB">
        <authorList>
            <consortium name="WormBaseParasite"/>
        </authorList>
    </citation>
    <scope>IDENTIFICATION</scope>
</reference>
<evidence type="ECO:0000256" key="13">
    <source>
        <dbReference type="PROSITE-ProRule" id="PRU01211"/>
    </source>
</evidence>
<name>A0AA85FF99_9TREM</name>
<dbReference type="PROSITE" id="PS50892">
    <property type="entry name" value="V_SNARE"/>
    <property type="match status" value="1"/>
</dbReference>
<dbReference type="Gene3D" id="3.40.390.10">
    <property type="entry name" value="Collagenase (Catalytic Domain)"/>
    <property type="match status" value="1"/>
</dbReference>
<evidence type="ECO:0000256" key="10">
    <source>
        <dbReference type="ARBA" id="ARBA00025701"/>
    </source>
</evidence>
<dbReference type="CDD" id="cd14824">
    <property type="entry name" value="Longin"/>
    <property type="match status" value="1"/>
</dbReference>
<keyword evidence="13 14" id="KW-0378">Hydrolase</keyword>
<dbReference type="GO" id="GO:0004222">
    <property type="term" value="F:metalloendopeptidase activity"/>
    <property type="evidence" value="ECO:0007669"/>
    <property type="project" value="UniProtKB-UniRule"/>
</dbReference>
<comment type="caution">
    <text evidence="12">Lacks conserved residue(s) required for the propagation of feature annotation.</text>
</comment>
<feature type="disulfide bond" evidence="12">
    <location>
        <begin position="345"/>
        <end position="379"/>
    </location>
</feature>
<keyword evidence="5 15" id="KW-0472">Membrane</keyword>
<dbReference type="GO" id="GO:0008270">
    <property type="term" value="F:zinc ion binding"/>
    <property type="evidence" value="ECO:0007669"/>
    <property type="project" value="UniProtKB-UniRule"/>
</dbReference>
<dbReference type="WBParaSite" id="SRDH1_48350.1">
    <property type="protein sequence ID" value="SRDH1_48350.1"/>
    <property type="gene ID" value="SRDH1_48350"/>
</dbReference>
<dbReference type="SMART" id="SM00235">
    <property type="entry name" value="ZnMc"/>
    <property type="match status" value="1"/>
</dbReference>
<feature type="disulfide bond" evidence="12">
    <location>
        <begin position="708"/>
        <end position="726"/>
    </location>
</feature>
<dbReference type="EC" id="3.4.24.-" evidence="14"/>
<comment type="function">
    <text evidence="9">Vesicular soluble NSF attachment protein receptor (v-SNARE) mediating vesicle docking and fusion to a specific acceptor cellular compartment. Functions in endoplasmic reticulum to Golgi transport; as part of a SNARE complex composed of GOSR1, GOSR2 and STX5. Functions in early/recycling endosome to TGN transport; as part of a SNARE complex composed of BET1L, GOSR1 and STX5. Has a S-palmitoyl transferase activity.</text>
</comment>
<dbReference type="InterPro" id="IPR001506">
    <property type="entry name" value="Peptidase_M12A"/>
</dbReference>
<feature type="domain" description="Longin" evidence="16">
    <location>
        <begin position="776"/>
        <end position="895"/>
    </location>
</feature>
<dbReference type="Proteomes" id="UP000050792">
    <property type="component" value="Unassembled WGS sequence"/>
</dbReference>
<evidence type="ECO:0000259" key="16">
    <source>
        <dbReference type="PROSITE" id="PS50859"/>
    </source>
</evidence>
<keyword evidence="6" id="KW-0564">Palmitate</keyword>
<dbReference type="PROSITE" id="PS51670">
    <property type="entry name" value="SHKT"/>
    <property type="match status" value="4"/>
</dbReference>
<keyword evidence="13 14" id="KW-0862">Zinc</keyword>
<dbReference type="PANTHER" id="PTHR45806">
    <property type="entry name" value="SYNAPTOBREVIN HOMOLOG YKT6"/>
    <property type="match status" value="1"/>
</dbReference>
<dbReference type="InterPro" id="IPR010908">
    <property type="entry name" value="Longin_dom"/>
</dbReference>
<evidence type="ECO:0000313" key="21">
    <source>
        <dbReference type="WBParaSite" id="SRDH1_48350.1"/>
    </source>
</evidence>
<evidence type="ECO:0000256" key="4">
    <source>
        <dbReference type="ARBA" id="ARBA00022481"/>
    </source>
</evidence>
<dbReference type="SUPFAM" id="SSF55486">
    <property type="entry name" value="Metalloproteases ('zincins'), catalytic domain"/>
    <property type="match status" value="1"/>
</dbReference>
<comment type="cofactor">
    <cofactor evidence="13 14">
        <name>Zn(2+)</name>
        <dbReference type="ChEBI" id="CHEBI:29105"/>
    </cofactor>
    <text evidence="13 14">Binds 1 zinc ion per subunit.</text>
</comment>
<organism evidence="20 21">
    <name type="scientific">Schistosoma rodhaini</name>
    <dbReference type="NCBI Taxonomy" id="6188"/>
    <lineage>
        <taxon>Eukaryota</taxon>
        <taxon>Metazoa</taxon>
        <taxon>Spiralia</taxon>
        <taxon>Lophotrochozoa</taxon>
        <taxon>Platyhelminthes</taxon>
        <taxon>Trematoda</taxon>
        <taxon>Digenea</taxon>
        <taxon>Strigeidida</taxon>
        <taxon>Schistosomatoidea</taxon>
        <taxon>Schistosomatidae</taxon>
        <taxon>Schistosoma</taxon>
    </lineage>
</organism>
<keyword evidence="13 14" id="KW-0482">Metalloprotease</keyword>
<dbReference type="InterPro" id="IPR042855">
    <property type="entry name" value="V_SNARE_CC"/>
</dbReference>
<feature type="transmembrane region" description="Helical" evidence="15">
    <location>
        <begin position="6"/>
        <end position="30"/>
    </location>
</feature>
<keyword evidence="13 14" id="KW-0645">Protease</keyword>
<comment type="subcellular location">
    <subcellularLocation>
        <location evidence="10">Cytoplasmic vesicle membrane</location>
        <topology evidence="10">Lipid-anchor</topology>
        <orientation evidence="10">Cytoplasmic side</orientation>
    </subcellularLocation>
    <subcellularLocation>
        <location evidence="2">Golgi apparatus membrane</location>
        <topology evidence="2">Lipid-anchor</topology>
        <orientation evidence="2">Cytoplasmic side</orientation>
    </subcellularLocation>
</comment>
<dbReference type="InterPro" id="IPR045848">
    <property type="entry name" value="R-SNARE_YKT6"/>
</dbReference>
<dbReference type="PROSITE" id="PS50859">
    <property type="entry name" value="LONGIN"/>
    <property type="match status" value="1"/>
</dbReference>